<comment type="caution">
    <text evidence="7">The sequence shown here is derived from an EMBL/GenBank/DDBJ whole genome shotgun (WGS) entry which is preliminary data.</text>
</comment>
<dbReference type="Proteomes" id="UP000016860">
    <property type="component" value="Unassembled WGS sequence"/>
</dbReference>
<dbReference type="OrthoDB" id="9765680at2"/>
<dbReference type="AlphaFoldDB" id="U4QYY7"/>
<dbReference type="Pfam" id="PF00668">
    <property type="entry name" value="Condensation"/>
    <property type="match status" value="1"/>
</dbReference>
<dbReference type="InterPro" id="IPR023213">
    <property type="entry name" value="CAT-like_dom_sf"/>
</dbReference>
<dbReference type="CDD" id="cd19531">
    <property type="entry name" value="LCL_NRPS-like"/>
    <property type="match status" value="1"/>
</dbReference>
<dbReference type="STRING" id="1330534.L323_14950"/>
<dbReference type="InterPro" id="IPR014031">
    <property type="entry name" value="Ketoacyl_synth_C"/>
</dbReference>
<dbReference type="GO" id="GO:0005886">
    <property type="term" value="C:plasma membrane"/>
    <property type="evidence" value="ECO:0007669"/>
    <property type="project" value="TreeGrafter"/>
</dbReference>
<keyword evidence="3" id="KW-0597">Phosphoprotein</keyword>
<gene>
    <name evidence="7" type="ORF">L323_14950</name>
</gene>
<dbReference type="PROSITE" id="PS50075">
    <property type="entry name" value="CARRIER"/>
    <property type="match status" value="1"/>
</dbReference>
<dbReference type="GO" id="GO:0031177">
    <property type="term" value="F:phosphopantetheine binding"/>
    <property type="evidence" value="ECO:0007669"/>
    <property type="project" value="InterPro"/>
</dbReference>
<proteinExistence type="predicted"/>
<evidence type="ECO:0000313" key="8">
    <source>
        <dbReference type="Proteomes" id="UP000016860"/>
    </source>
</evidence>
<dbReference type="GO" id="GO:0004315">
    <property type="term" value="F:3-oxoacyl-[acyl-carrier-protein] synthase activity"/>
    <property type="evidence" value="ECO:0007669"/>
    <property type="project" value="InterPro"/>
</dbReference>
<evidence type="ECO:0000256" key="3">
    <source>
        <dbReference type="ARBA" id="ARBA00022553"/>
    </source>
</evidence>
<dbReference type="SMART" id="SM00823">
    <property type="entry name" value="PKS_PP"/>
    <property type="match status" value="1"/>
</dbReference>
<dbReference type="SUPFAM" id="SSF52777">
    <property type="entry name" value="CoA-dependent acyltransferases"/>
    <property type="match status" value="2"/>
</dbReference>
<keyword evidence="2" id="KW-0596">Phosphopantetheine</keyword>
<evidence type="ECO:0000256" key="1">
    <source>
        <dbReference type="ARBA" id="ARBA00001957"/>
    </source>
</evidence>
<dbReference type="GO" id="GO:0004312">
    <property type="term" value="F:fatty acid synthase activity"/>
    <property type="evidence" value="ECO:0007669"/>
    <property type="project" value="TreeGrafter"/>
</dbReference>
<reference evidence="7 8" key="1">
    <citation type="journal article" date="2013" name="Genome Announc.">
        <title>Draft Genome Sequence of the Cellulolytic Bacterium Clostridium papyrosolvens C7 (ATCC 700395).</title>
        <authorList>
            <person name="Zepeda V."/>
            <person name="Dassa B."/>
            <person name="Borovok I."/>
            <person name="Lamed R."/>
            <person name="Bayer E.A."/>
            <person name="Cate J.H."/>
        </authorList>
    </citation>
    <scope>NUCLEOTIDE SEQUENCE [LARGE SCALE GENOMIC DNA]</scope>
    <source>
        <strain evidence="7 8">C7</strain>
    </source>
</reference>
<dbReference type="SMART" id="SM00825">
    <property type="entry name" value="PKS_KS"/>
    <property type="match status" value="1"/>
</dbReference>
<accession>U4QYY7</accession>
<evidence type="ECO:0000256" key="2">
    <source>
        <dbReference type="ARBA" id="ARBA00022450"/>
    </source>
</evidence>
<dbReference type="EMBL" id="ATAY01000073">
    <property type="protein sequence ID" value="EPR10083.1"/>
    <property type="molecule type" value="Genomic_DNA"/>
</dbReference>
<dbReference type="InterPro" id="IPR018201">
    <property type="entry name" value="Ketoacyl_synth_AS"/>
</dbReference>
<dbReference type="InterPro" id="IPR001242">
    <property type="entry name" value="Condensation_dom"/>
</dbReference>
<dbReference type="PROSITE" id="PS52004">
    <property type="entry name" value="KS3_2"/>
    <property type="match status" value="1"/>
</dbReference>
<name>U4QYY7_9FIRM</name>
<keyword evidence="4" id="KW-0808">Transferase</keyword>
<dbReference type="Gene3D" id="3.40.47.10">
    <property type="match status" value="1"/>
</dbReference>
<dbReference type="Pfam" id="PF00109">
    <property type="entry name" value="ketoacyl-synt"/>
    <property type="match status" value="1"/>
</dbReference>
<dbReference type="CDD" id="cd00833">
    <property type="entry name" value="PKS"/>
    <property type="match status" value="1"/>
</dbReference>
<feature type="domain" description="Carrier" evidence="5">
    <location>
        <begin position="648"/>
        <end position="723"/>
    </location>
</feature>
<dbReference type="InterPro" id="IPR014030">
    <property type="entry name" value="Ketoacyl_synth_N"/>
</dbReference>
<dbReference type="PANTHER" id="PTHR43775:SF37">
    <property type="entry name" value="SI:DKEY-61P9.11"/>
    <property type="match status" value="1"/>
</dbReference>
<dbReference type="Gene3D" id="3.30.559.30">
    <property type="entry name" value="Nonribosomal peptide synthetase, condensation domain"/>
    <property type="match status" value="1"/>
</dbReference>
<evidence type="ECO:0000259" key="6">
    <source>
        <dbReference type="PROSITE" id="PS52004"/>
    </source>
</evidence>
<dbReference type="GO" id="GO:0006633">
    <property type="term" value="P:fatty acid biosynthetic process"/>
    <property type="evidence" value="ECO:0007669"/>
    <property type="project" value="InterPro"/>
</dbReference>
<evidence type="ECO:0000313" key="7">
    <source>
        <dbReference type="EMBL" id="EPR10083.1"/>
    </source>
</evidence>
<dbReference type="InterPro" id="IPR020806">
    <property type="entry name" value="PKS_PP-bd"/>
</dbReference>
<dbReference type="Pfam" id="PF22621">
    <property type="entry name" value="CurL-like_PKS_C"/>
    <property type="match status" value="1"/>
</dbReference>
<feature type="domain" description="Ketosynthase family 3 (KS3)" evidence="6">
    <location>
        <begin position="21"/>
        <end position="445"/>
    </location>
</feature>
<comment type="cofactor">
    <cofactor evidence="1">
        <name>pantetheine 4'-phosphate</name>
        <dbReference type="ChEBI" id="CHEBI:47942"/>
    </cofactor>
</comment>
<evidence type="ECO:0000256" key="4">
    <source>
        <dbReference type="ARBA" id="ARBA00022679"/>
    </source>
</evidence>
<dbReference type="PROSITE" id="PS00606">
    <property type="entry name" value="KS3_1"/>
    <property type="match status" value="1"/>
</dbReference>
<dbReference type="GO" id="GO:0005737">
    <property type="term" value="C:cytoplasm"/>
    <property type="evidence" value="ECO:0007669"/>
    <property type="project" value="TreeGrafter"/>
</dbReference>
<dbReference type="RefSeq" id="WP_020816430.1">
    <property type="nucleotide sequence ID" value="NZ_ATAY01000073.1"/>
</dbReference>
<dbReference type="InterPro" id="IPR050091">
    <property type="entry name" value="PKS_NRPS_Biosynth_Enz"/>
</dbReference>
<protein>
    <submittedName>
        <fullName evidence="7">Polyketide synthase</fullName>
    </submittedName>
</protein>
<dbReference type="GO" id="GO:0071770">
    <property type="term" value="P:DIM/DIP cell wall layer assembly"/>
    <property type="evidence" value="ECO:0007669"/>
    <property type="project" value="TreeGrafter"/>
</dbReference>
<dbReference type="Gene3D" id="1.10.1240.100">
    <property type="match status" value="1"/>
</dbReference>
<dbReference type="InterPro" id="IPR036736">
    <property type="entry name" value="ACP-like_sf"/>
</dbReference>
<dbReference type="InterPro" id="IPR020841">
    <property type="entry name" value="PKS_Beta-ketoAc_synthase_dom"/>
</dbReference>
<sequence>MLDFNLIEYDEGMDEIEEISSKDIAVIGMSANLPLASDFEEFWENMRNGIDCITEFPNSRRDDVDRYLRFKNMALNDVKYRDGAYLEEIDKFDYNFFNISPKEATLMDPNQRLFLQTAWEAIEDSGYGSRKIEGSETGVYVGYVSGPEYKQFISEVEPSSSVASIPGNIASVIAGRLSYILDLKGPSVMVDTACSSSLVAIHMACMGLRNGDCEMAIAGSVKLSFLPVQTGDKFGIESGDGRTRAFDDKSDGTGMGEGVIAILLKSLSKAVRDGDRVYGVIKGSAINQDGRSIGLTAPNAAAQEKVILKAWKDAGINPETISYIETHGTGTKLGDPIEIDGITRAFRNYSQKNQFCAIGALKTNIGHLDNASGIAGLVRAILALDNKEIPPILHFNKPNSKINFETSPVYINKELTPWETDGFPRRCGVSAFGLSGTNCHVILEEPPAMEFEQEVESEKIKVFAISSKSLEALRVLIQKYLKLTEKWDKQKLEDICYTALTGRGHYEYRIAIVTRNKDDLKDKIIKLSKMDIAKESGEWFFYGECQELKNQIDGNADTMLKEFVEGSCENEDLLNKILKLYVKGANIQWEELYKKESRKKAAIPVYPFEKRRCWIEIPEVSKELLVHVKKIEEEKSSMEIKLTGSENGEYTQTQILLAQIWGTVLGYKEIDINEDFYELGGDSIIAANISNRAAKQIDASLSVADILAFTTIQELSDYIDKDLKKQIFAPKISKFIEPVEEKDYYPASSAQKRLYVLGQLKGIETCYNMPGVMIIEGMLNKARFEDAFKTLVQRHETLRTSFKTVNCEIVQVVHKDTQFKVKYSELDDFKGTEEVIVRSLMHSFVKPFNLETAPLLRVEIVKINENRHIMMFDMHHIISDGTSMAILVKEIIDLYDGRQLPELRIQYKDFSEWQNRLLQSQEIKKQEEYWVKRFEGEIPLLQMPTDYSRPNAKSFEGDRYNFVLGEELTSAVNRLAKESGTTLYMVLMAAYNILLSKYSGQTDIIVGSPIAGRQNADLENIIGMFVNALPMRTLIEYDKSFMEFLYNVRDTSLRAYENQDYQFEMLVEKLNLQVKPGRNPVFDVAFVLQNMKMPQMSVKGLNFKPYMDDSKSSKADFTLMATEEGETISYVFEYCTKLFKPETIERLSKDFVKIIKIVTDNRQIKIKDIELLEKDEENKFASIIKNVGDVFNKLIDEDFGDI</sequence>
<dbReference type="PROSITE" id="PS00012">
    <property type="entry name" value="PHOSPHOPANTETHEINE"/>
    <property type="match status" value="1"/>
</dbReference>
<organism evidence="7 8">
    <name type="scientific">Ruminiclostridium papyrosolvens C7</name>
    <dbReference type="NCBI Taxonomy" id="1330534"/>
    <lineage>
        <taxon>Bacteria</taxon>
        <taxon>Bacillati</taxon>
        <taxon>Bacillota</taxon>
        <taxon>Clostridia</taxon>
        <taxon>Eubacteriales</taxon>
        <taxon>Oscillospiraceae</taxon>
        <taxon>Ruminiclostridium</taxon>
    </lineage>
</organism>
<dbReference type="InterPro" id="IPR006162">
    <property type="entry name" value="Ppantetheine_attach_site"/>
</dbReference>
<dbReference type="SUPFAM" id="SSF47336">
    <property type="entry name" value="ACP-like"/>
    <property type="match status" value="1"/>
</dbReference>
<evidence type="ECO:0000259" key="5">
    <source>
        <dbReference type="PROSITE" id="PS50075"/>
    </source>
</evidence>
<dbReference type="SUPFAM" id="SSF53901">
    <property type="entry name" value="Thiolase-like"/>
    <property type="match status" value="1"/>
</dbReference>
<dbReference type="Gene3D" id="1.10.1200.10">
    <property type="entry name" value="ACP-like"/>
    <property type="match status" value="1"/>
</dbReference>
<dbReference type="InterPro" id="IPR009081">
    <property type="entry name" value="PP-bd_ACP"/>
</dbReference>
<dbReference type="Pfam" id="PF02801">
    <property type="entry name" value="Ketoacyl-synt_C"/>
    <property type="match status" value="1"/>
</dbReference>
<dbReference type="Gene3D" id="3.30.559.10">
    <property type="entry name" value="Chloramphenicol acetyltransferase-like domain"/>
    <property type="match status" value="1"/>
</dbReference>
<dbReference type="PANTHER" id="PTHR43775">
    <property type="entry name" value="FATTY ACID SYNTHASE"/>
    <property type="match status" value="1"/>
</dbReference>
<dbReference type="InterPro" id="IPR016039">
    <property type="entry name" value="Thiolase-like"/>
</dbReference>
<dbReference type="Pfam" id="PF00550">
    <property type="entry name" value="PP-binding"/>
    <property type="match status" value="1"/>
</dbReference>
<dbReference type="PATRIC" id="fig|1330534.3.peg.2962"/>